<evidence type="ECO:0000313" key="6">
    <source>
        <dbReference type="EMBL" id="MCD5316754.1"/>
    </source>
</evidence>
<evidence type="ECO:0000256" key="1">
    <source>
        <dbReference type="ARBA" id="ARBA00010990"/>
    </source>
</evidence>
<dbReference type="Gene3D" id="3.90.470.20">
    <property type="entry name" value="4'-phosphopantetheinyl transferase domain"/>
    <property type="match status" value="2"/>
</dbReference>
<dbReference type="InterPro" id="IPR008278">
    <property type="entry name" value="4-PPantetheinyl_Trfase_dom"/>
</dbReference>
<dbReference type="EMBL" id="JAJOMB010000034">
    <property type="protein sequence ID" value="MCD5316754.1"/>
    <property type="molecule type" value="Genomic_DNA"/>
</dbReference>
<evidence type="ECO:0000259" key="5">
    <source>
        <dbReference type="Pfam" id="PF22624"/>
    </source>
</evidence>
<keyword evidence="2 6" id="KW-0808">Transferase</keyword>
<comment type="caution">
    <text evidence="6">The sequence shown here is derived from an EMBL/GenBank/DDBJ whole genome shotgun (WGS) entry which is preliminary data.</text>
</comment>
<feature type="domain" description="4'-phosphopantetheinyl transferase" evidence="4">
    <location>
        <begin position="144"/>
        <end position="218"/>
    </location>
</feature>
<evidence type="ECO:0000259" key="4">
    <source>
        <dbReference type="Pfam" id="PF01648"/>
    </source>
</evidence>
<proteinExistence type="inferred from homology"/>
<organism evidence="6 7">
    <name type="scientific">Kineosporia babensis</name>
    <dbReference type="NCBI Taxonomy" id="499548"/>
    <lineage>
        <taxon>Bacteria</taxon>
        <taxon>Bacillati</taxon>
        <taxon>Actinomycetota</taxon>
        <taxon>Actinomycetes</taxon>
        <taxon>Kineosporiales</taxon>
        <taxon>Kineosporiaceae</taxon>
        <taxon>Kineosporia</taxon>
    </lineage>
</organism>
<keyword evidence="7" id="KW-1185">Reference proteome</keyword>
<dbReference type="PANTHER" id="PTHR12215">
    <property type="entry name" value="PHOSPHOPANTETHEINE TRANSFERASE"/>
    <property type="match status" value="1"/>
</dbReference>
<dbReference type="GO" id="GO:0000287">
    <property type="term" value="F:magnesium ion binding"/>
    <property type="evidence" value="ECO:0007669"/>
    <property type="project" value="InterPro"/>
</dbReference>
<dbReference type="Pfam" id="PF22624">
    <property type="entry name" value="AASDHPPT_N"/>
    <property type="match status" value="1"/>
</dbReference>
<gene>
    <name evidence="6" type="ORF">LR394_38240</name>
</gene>
<sequence>MPEARTTPEPTLTSIPPAGAHPAPAGSAVEIWWARVDVGNLSDDTRTRLASDLDESRTAKIERYRRAEDRDRGLAAHSLLRRVLTSVTGTPPAELDLGSFCITCNEHGHGKPYLSSGDGARPVELNLSHSGEIVIVALAAPGVQIGVDVEQSRTVDWDAMRSSIFADQEWAATERRTDREHRRLFTWARKESSVKASGHGLSLPLRGVVTVEETEGTWSASMPQGVGRVAGADLDLGPDVAAAVAVLRESGWPEPPALHQVEIG</sequence>
<reference evidence="6" key="1">
    <citation type="submission" date="2021-11" db="EMBL/GenBank/DDBJ databases">
        <title>Streptomyces corallinus and Kineosporia corallina sp. nov., two new coral-derived marine actinobacteria.</title>
        <authorList>
            <person name="Buangrab K."/>
            <person name="Sutthacheep M."/>
            <person name="Yeemin T."/>
            <person name="Harunari E."/>
            <person name="Igarashi Y."/>
            <person name="Sripreechasak P."/>
            <person name="Kanchanasin P."/>
            <person name="Tanasupawat S."/>
            <person name="Phongsopitanun W."/>
        </authorList>
    </citation>
    <scope>NUCLEOTIDE SEQUENCE</scope>
    <source>
        <strain evidence="6">JCM 31032</strain>
    </source>
</reference>
<dbReference type="GO" id="GO:0019878">
    <property type="term" value="P:lysine biosynthetic process via aminoadipic acid"/>
    <property type="evidence" value="ECO:0007669"/>
    <property type="project" value="TreeGrafter"/>
</dbReference>
<dbReference type="Proteomes" id="UP001138997">
    <property type="component" value="Unassembled WGS sequence"/>
</dbReference>
<dbReference type="RefSeq" id="WP_231449606.1">
    <property type="nucleotide sequence ID" value="NZ_JAJOMB010000034.1"/>
</dbReference>
<dbReference type="InterPro" id="IPR055066">
    <property type="entry name" value="AASDHPPT_N"/>
</dbReference>
<protein>
    <submittedName>
        <fullName evidence="6">4'-phosphopantetheinyl transferase superfamily protein</fullName>
    </submittedName>
</protein>
<comment type="similarity">
    <text evidence="1">Belongs to the P-Pant transferase superfamily. Gsp/Sfp/HetI/AcpT family.</text>
</comment>
<evidence type="ECO:0000256" key="2">
    <source>
        <dbReference type="ARBA" id="ARBA00022679"/>
    </source>
</evidence>
<accession>A0A9X1NN32</accession>
<dbReference type="SUPFAM" id="SSF56214">
    <property type="entry name" value="4'-phosphopantetheinyl transferase"/>
    <property type="match status" value="2"/>
</dbReference>
<feature type="domain" description="4'-phosphopantetheinyl transferase N-terminal" evidence="5">
    <location>
        <begin position="49"/>
        <end position="137"/>
    </location>
</feature>
<dbReference type="InterPro" id="IPR050559">
    <property type="entry name" value="P-Pant_transferase_sf"/>
</dbReference>
<dbReference type="PANTHER" id="PTHR12215:SF10">
    <property type="entry name" value="L-AMINOADIPATE-SEMIALDEHYDE DEHYDROGENASE-PHOSPHOPANTETHEINYL TRANSFERASE"/>
    <property type="match status" value="1"/>
</dbReference>
<evidence type="ECO:0000256" key="3">
    <source>
        <dbReference type="SAM" id="MobiDB-lite"/>
    </source>
</evidence>
<dbReference type="InterPro" id="IPR037143">
    <property type="entry name" value="4-PPantetheinyl_Trfase_dom_sf"/>
</dbReference>
<dbReference type="GO" id="GO:0005829">
    <property type="term" value="C:cytosol"/>
    <property type="evidence" value="ECO:0007669"/>
    <property type="project" value="TreeGrafter"/>
</dbReference>
<dbReference type="AlphaFoldDB" id="A0A9X1NN32"/>
<name>A0A9X1NN32_9ACTN</name>
<dbReference type="Pfam" id="PF01648">
    <property type="entry name" value="ACPS"/>
    <property type="match status" value="1"/>
</dbReference>
<feature type="region of interest" description="Disordered" evidence="3">
    <location>
        <begin position="1"/>
        <end position="23"/>
    </location>
</feature>
<evidence type="ECO:0000313" key="7">
    <source>
        <dbReference type="Proteomes" id="UP001138997"/>
    </source>
</evidence>
<dbReference type="GO" id="GO:0008897">
    <property type="term" value="F:holo-[acyl-carrier-protein] synthase activity"/>
    <property type="evidence" value="ECO:0007669"/>
    <property type="project" value="InterPro"/>
</dbReference>